<gene>
    <name evidence="8" type="ORF">C8E89_12773</name>
</gene>
<dbReference type="InterPro" id="IPR017972">
    <property type="entry name" value="Cyt_P450_CS"/>
</dbReference>
<reference evidence="9" key="1">
    <citation type="submission" date="2018-05" db="EMBL/GenBank/DDBJ databases">
        <authorList>
            <person name="Deangelis K."/>
            <person name="Huntemann M."/>
            <person name="Clum A."/>
            <person name="Pillay M."/>
            <person name="Palaniappan K."/>
            <person name="Varghese N."/>
            <person name="Mikhailova N."/>
            <person name="Stamatis D."/>
            <person name="Reddy T."/>
            <person name="Daum C."/>
            <person name="Shapiro N."/>
            <person name="Ivanova N."/>
            <person name="Kyrpides N."/>
            <person name="Woyke T."/>
        </authorList>
    </citation>
    <scope>NUCLEOTIDE SEQUENCE [LARGE SCALE GENOMIC DNA]</scope>
    <source>
        <strain evidence="9">GAS496</strain>
    </source>
</reference>
<keyword evidence="5 7" id="KW-0408">Iron</keyword>
<evidence type="ECO:0000256" key="2">
    <source>
        <dbReference type="ARBA" id="ARBA00022617"/>
    </source>
</evidence>
<dbReference type="RefSeq" id="WP_110319409.1">
    <property type="nucleotide sequence ID" value="NZ_QJJU01000027.1"/>
</dbReference>
<dbReference type="SUPFAM" id="SSF48264">
    <property type="entry name" value="Cytochrome P450"/>
    <property type="match status" value="1"/>
</dbReference>
<evidence type="ECO:0000256" key="1">
    <source>
        <dbReference type="ARBA" id="ARBA00010617"/>
    </source>
</evidence>
<dbReference type="Proteomes" id="UP000247781">
    <property type="component" value="Unassembled WGS sequence"/>
</dbReference>
<dbReference type="InterPro" id="IPR001128">
    <property type="entry name" value="Cyt_P450"/>
</dbReference>
<dbReference type="OrthoDB" id="3209493at2"/>
<dbReference type="GO" id="GO:0005506">
    <property type="term" value="F:iron ion binding"/>
    <property type="evidence" value="ECO:0007669"/>
    <property type="project" value="InterPro"/>
</dbReference>
<dbReference type="GO" id="GO:0020037">
    <property type="term" value="F:heme binding"/>
    <property type="evidence" value="ECO:0007669"/>
    <property type="project" value="InterPro"/>
</dbReference>
<dbReference type="InterPro" id="IPR036396">
    <property type="entry name" value="Cyt_P450_sf"/>
</dbReference>
<dbReference type="Gene3D" id="1.10.630.10">
    <property type="entry name" value="Cytochrome P450"/>
    <property type="match status" value="1"/>
</dbReference>
<comment type="caution">
    <text evidence="8">The sequence shown here is derived from an EMBL/GenBank/DDBJ whole genome shotgun (WGS) entry which is preliminary data.</text>
</comment>
<keyword evidence="9" id="KW-1185">Reference proteome</keyword>
<comment type="similarity">
    <text evidence="1 7">Belongs to the cytochrome P450 family.</text>
</comment>
<evidence type="ECO:0000256" key="6">
    <source>
        <dbReference type="ARBA" id="ARBA00023033"/>
    </source>
</evidence>
<dbReference type="GO" id="GO:0016705">
    <property type="term" value="F:oxidoreductase activity, acting on paired donors, with incorporation or reduction of molecular oxygen"/>
    <property type="evidence" value="ECO:0007669"/>
    <property type="project" value="InterPro"/>
</dbReference>
<dbReference type="PRINTS" id="PR00359">
    <property type="entry name" value="BP450"/>
</dbReference>
<dbReference type="PROSITE" id="PS00086">
    <property type="entry name" value="CYTOCHROME_P450"/>
    <property type="match status" value="1"/>
</dbReference>
<protein>
    <submittedName>
        <fullName evidence="8">Cytochrome P450</fullName>
    </submittedName>
</protein>
<evidence type="ECO:0000256" key="5">
    <source>
        <dbReference type="ARBA" id="ARBA00023004"/>
    </source>
</evidence>
<reference evidence="8 9" key="2">
    <citation type="submission" date="2018-06" db="EMBL/GenBank/DDBJ databases">
        <title>Sequencing of bacterial isolates from soil warming experiment in Harvard Forest, Massachusetts, USA.</title>
        <authorList>
            <person name="Deangelis K.PhD."/>
        </authorList>
    </citation>
    <scope>NUCLEOTIDE SEQUENCE [LARGE SCALE GENOMIC DNA]</scope>
    <source>
        <strain evidence="8 9">GAS496</strain>
    </source>
</reference>
<keyword evidence="6 7" id="KW-0503">Monooxygenase</keyword>
<dbReference type="InterPro" id="IPR002397">
    <property type="entry name" value="Cyt_P450_B"/>
</dbReference>
<name>A0A318H8M9_9MYCO</name>
<evidence type="ECO:0000256" key="7">
    <source>
        <dbReference type="RuleBase" id="RU000461"/>
    </source>
</evidence>
<dbReference type="PRINTS" id="PR00385">
    <property type="entry name" value="P450"/>
</dbReference>
<accession>A0A318H8M9</accession>
<sequence length="410" mass="45075">MTADPCGATTAHCVDFDVFEATTRSESNTSWDEVRGMAPVVRSTNHGQLWMLTRYDEVCAAFRDWETFTSARTDPEVSSISVTAGRAPLLVPEELDPPEWHGYRKIVAELLPPRTAEALRSRARHWSNRFLDSVIASGRCDLVKDLAVPVPAAVIMEFLGFPEADWMPVATVFHDVTAYPPGHPTREAALPRYGAVLSRIAVELAERRAYPRDDALTTIAAATVDDAPIDEDMAALLVFMVLGGGVDTTTSLVSAALVHIGADPGLREKLRADPGLLTTATEEFLRVYPPARTHTRTVARDTEVAGCTMRAGDRVLLSEISANYDELAFEDPHEFKSDRFPNRHVSFGMGRHRCPGSHLARVEFTEMITAVLSRMPDFQFDGDGPVEYPSWAMVGGWSSIPVSFSARDTP</sequence>
<keyword evidence="2 7" id="KW-0349">Heme</keyword>
<evidence type="ECO:0000256" key="3">
    <source>
        <dbReference type="ARBA" id="ARBA00022723"/>
    </source>
</evidence>
<evidence type="ECO:0000313" key="9">
    <source>
        <dbReference type="Proteomes" id="UP000247781"/>
    </source>
</evidence>
<proteinExistence type="inferred from homology"/>
<evidence type="ECO:0000256" key="4">
    <source>
        <dbReference type="ARBA" id="ARBA00023002"/>
    </source>
</evidence>
<dbReference type="PANTHER" id="PTHR46696:SF6">
    <property type="entry name" value="P450, PUTATIVE (EUROFUNG)-RELATED"/>
    <property type="match status" value="1"/>
</dbReference>
<organism evidence="8 9">
    <name type="scientific">Mycolicibacterium moriokaense</name>
    <dbReference type="NCBI Taxonomy" id="39691"/>
    <lineage>
        <taxon>Bacteria</taxon>
        <taxon>Bacillati</taxon>
        <taxon>Actinomycetota</taxon>
        <taxon>Actinomycetes</taxon>
        <taxon>Mycobacteriales</taxon>
        <taxon>Mycobacteriaceae</taxon>
        <taxon>Mycolicibacterium</taxon>
    </lineage>
</organism>
<keyword evidence="3 7" id="KW-0479">Metal-binding</keyword>
<dbReference type="PANTHER" id="PTHR46696">
    <property type="entry name" value="P450, PUTATIVE (EUROFUNG)-RELATED"/>
    <property type="match status" value="1"/>
</dbReference>
<evidence type="ECO:0000313" key="8">
    <source>
        <dbReference type="EMBL" id="PXX01679.1"/>
    </source>
</evidence>
<dbReference type="AlphaFoldDB" id="A0A318H8M9"/>
<dbReference type="GO" id="GO:0004497">
    <property type="term" value="F:monooxygenase activity"/>
    <property type="evidence" value="ECO:0007669"/>
    <property type="project" value="UniProtKB-KW"/>
</dbReference>
<dbReference type="Pfam" id="PF00067">
    <property type="entry name" value="p450"/>
    <property type="match status" value="1"/>
</dbReference>
<keyword evidence="4 7" id="KW-0560">Oxidoreductase</keyword>
<dbReference type="EMBL" id="QJJU01000027">
    <property type="protein sequence ID" value="PXX01679.1"/>
    <property type="molecule type" value="Genomic_DNA"/>
</dbReference>